<protein>
    <recommendedName>
        <fullName evidence="4">DUF2092 domain-containing protein</fullName>
    </recommendedName>
</protein>
<evidence type="ECO:0008006" key="4">
    <source>
        <dbReference type="Google" id="ProtNLM"/>
    </source>
</evidence>
<name>A0A918UK29_9BACT</name>
<sequence length="209" mass="23894">MSEVIGQLESCRYQITTSMDHPSTEVEYEKDFTESEVFLQGPDKLLIHSKGKHGHRGFYYDGELFTHYSYSENNYTTVEAPSTIISMIDTINSQYGVDFPAADFFYPTFTDDLLENFDKLVFLGNKYVEGKDCFHIAATNDKLNVQLWVANDAMNMPVKMLIIHNDQPHSPQYEATFTSWEFNPVLPTSIFSFTPPPGARLIAILPKKH</sequence>
<dbReference type="AlphaFoldDB" id="A0A918UK29"/>
<dbReference type="EMBL" id="BMWX01000001">
    <property type="protein sequence ID" value="GGZ16204.1"/>
    <property type="molecule type" value="Genomic_DNA"/>
</dbReference>
<reference evidence="2" key="1">
    <citation type="journal article" date="2014" name="Int. J. Syst. Evol. Microbiol.">
        <title>Complete genome sequence of Corynebacterium casei LMG S-19264T (=DSM 44701T), isolated from a smear-ripened cheese.</title>
        <authorList>
            <consortium name="US DOE Joint Genome Institute (JGI-PGF)"/>
            <person name="Walter F."/>
            <person name="Albersmeier A."/>
            <person name="Kalinowski J."/>
            <person name="Ruckert C."/>
        </authorList>
    </citation>
    <scope>NUCLEOTIDE SEQUENCE</scope>
    <source>
        <strain evidence="2">KCTC 12368</strain>
    </source>
</reference>
<evidence type="ECO:0000256" key="1">
    <source>
        <dbReference type="ARBA" id="ARBA00022729"/>
    </source>
</evidence>
<dbReference type="Proteomes" id="UP000619457">
    <property type="component" value="Unassembled WGS sequence"/>
</dbReference>
<keyword evidence="3" id="KW-1185">Reference proteome</keyword>
<gene>
    <name evidence="2" type="ORF">GCM10007049_05600</name>
</gene>
<proteinExistence type="predicted"/>
<accession>A0A918UK29</accession>
<evidence type="ECO:0000313" key="2">
    <source>
        <dbReference type="EMBL" id="GGZ16204.1"/>
    </source>
</evidence>
<dbReference type="Gene3D" id="2.50.20.10">
    <property type="entry name" value="Lipoprotein localisation LolA/LolB/LppX"/>
    <property type="match status" value="1"/>
</dbReference>
<dbReference type="InterPro" id="IPR019207">
    <property type="entry name" value="DUF2092"/>
</dbReference>
<dbReference type="SUPFAM" id="SSF89392">
    <property type="entry name" value="Prokaryotic lipoproteins and lipoprotein localization factors"/>
    <property type="match status" value="1"/>
</dbReference>
<reference evidence="2" key="2">
    <citation type="submission" date="2020-09" db="EMBL/GenBank/DDBJ databases">
        <authorList>
            <person name="Sun Q."/>
            <person name="Kim S."/>
        </authorList>
    </citation>
    <scope>NUCLEOTIDE SEQUENCE</scope>
    <source>
        <strain evidence="2">KCTC 12368</strain>
    </source>
</reference>
<dbReference type="Pfam" id="PF09865">
    <property type="entry name" value="DUF2092"/>
    <property type="match status" value="1"/>
</dbReference>
<dbReference type="InterPro" id="IPR029046">
    <property type="entry name" value="LolA/LolB/LppX"/>
</dbReference>
<organism evidence="2 3">
    <name type="scientific">Echinicola pacifica</name>
    <dbReference type="NCBI Taxonomy" id="346377"/>
    <lineage>
        <taxon>Bacteria</taxon>
        <taxon>Pseudomonadati</taxon>
        <taxon>Bacteroidota</taxon>
        <taxon>Cytophagia</taxon>
        <taxon>Cytophagales</taxon>
        <taxon>Cyclobacteriaceae</taxon>
        <taxon>Echinicola</taxon>
    </lineage>
</organism>
<keyword evidence="1" id="KW-0732">Signal</keyword>
<evidence type="ECO:0000313" key="3">
    <source>
        <dbReference type="Proteomes" id="UP000619457"/>
    </source>
</evidence>
<comment type="caution">
    <text evidence="2">The sequence shown here is derived from an EMBL/GenBank/DDBJ whole genome shotgun (WGS) entry which is preliminary data.</text>
</comment>